<reference evidence="1" key="1">
    <citation type="journal article" date="2023" name="G3 (Bethesda)">
        <title>A reference genome for the long-term kleptoplast-retaining sea slug Elysia crispata morphotype clarki.</title>
        <authorList>
            <person name="Eastman K.E."/>
            <person name="Pendleton A.L."/>
            <person name="Shaikh M.A."/>
            <person name="Suttiyut T."/>
            <person name="Ogas R."/>
            <person name="Tomko P."/>
            <person name="Gavelis G."/>
            <person name="Widhalm J.R."/>
            <person name="Wisecaver J.H."/>
        </authorList>
    </citation>
    <scope>NUCLEOTIDE SEQUENCE</scope>
    <source>
        <strain evidence="1">ECLA1</strain>
    </source>
</reference>
<comment type="caution">
    <text evidence="1">The sequence shown here is derived from an EMBL/GenBank/DDBJ whole genome shotgun (WGS) entry which is preliminary data.</text>
</comment>
<accession>A0AAE1E8N2</accession>
<dbReference type="AlphaFoldDB" id="A0AAE1E8N2"/>
<dbReference type="EMBL" id="JAWDGP010000677">
    <property type="protein sequence ID" value="KAK3798434.1"/>
    <property type="molecule type" value="Genomic_DNA"/>
</dbReference>
<sequence length="54" mass="5715">RRDAILCSMQALYGPQTDTPGLALCRRAWSFLLTCAATVPATGGAHVCLDSNGY</sequence>
<proteinExistence type="predicted"/>
<gene>
    <name evidence="1" type="ORF">RRG08_064884</name>
</gene>
<dbReference type="Proteomes" id="UP001283361">
    <property type="component" value="Unassembled WGS sequence"/>
</dbReference>
<keyword evidence="2" id="KW-1185">Reference proteome</keyword>
<evidence type="ECO:0000313" key="2">
    <source>
        <dbReference type="Proteomes" id="UP001283361"/>
    </source>
</evidence>
<organism evidence="1 2">
    <name type="scientific">Elysia crispata</name>
    <name type="common">lettuce slug</name>
    <dbReference type="NCBI Taxonomy" id="231223"/>
    <lineage>
        <taxon>Eukaryota</taxon>
        <taxon>Metazoa</taxon>
        <taxon>Spiralia</taxon>
        <taxon>Lophotrochozoa</taxon>
        <taxon>Mollusca</taxon>
        <taxon>Gastropoda</taxon>
        <taxon>Heterobranchia</taxon>
        <taxon>Euthyneura</taxon>
        <taxon>Panpulmonata</taxon>
        <taxon>Sacoglossa</taxon>
        <taxon>Placobranchoidea</taxon>
        <taxon>Plakobranchidae</taxon>
        <taxon>Elysia</taxon>
    </lineage>
</organism>
<protein>
    <submittedName>
        <fullName evidence="1">Uncharacterized protein</fullName>
    </submittedName>
</protein>
<name>A0AAE1E8N2_9GAST</name>
<feature type="non-terminal residue" evidence="1">
    <location>
        <position position="1"/>
    </location>
</feature>
<evidence type="ECO:0000313" key="1">
    <source>
        <dbReference type="EMBL" id="KAK3798434.1"/>
    </source>
</evidence>